<comment type="caution">
    <text evidence="4">The sequence shown here is derived from an EMBL/GenBank/DDBJ whole genome shotgun (WGS) entry which is preliminary data.</text>
</comment>
<sequence>MAAFSMVAAPAHAAEEPADHPNIALIILDDIGTDTASDMYPGLIDQLEDMYGPSGRNHADYAKIKGAPASTPVLDHFAAQGMTFSEAWAQPFCSPSRASILTGLYASKTGVRDYTNWLTQDSHSIALDLKHAGYSTAIFGKWHLAGLNQYPGMKPKQASFDLFRGNMNGAIEGYWDYTYQVQDQNSKADQVRDEAAPANALPGIKSTTYAPVTKIADAIDWINDREADDPDKPWFVWMAYNLSHITSKMGAPTVVPNEDALDEASRKEMIACGGQFGTANVGNCSAEAMNRAMTNSMDTTIGKLLDFIDKTDPNTYVIIVGDNGTPMYGPEFINFIDNMYITRVGRGKGTGYESGMRVPLAIRGPGIEPGTTSAAYLHVADLFSTILDLAKAPVPENVSNREGTGMVTLDARSLAPVLFGEEANVRDPVHDYIVSETAVPILEDLTPTGELSKYQVAVRNATYKVLCTEKQGSTNCEFYNLVTDPIEEYPLTAPTSCPKQLNRNFAADDQAANFCFLRQAVREQADI</sequence>
<dbReference type="SUPFAM" id="SSF53649">
    <property type="entry name" value="Alkaline phosphatase-like"/>
    <property type="match status" value="1"/>
</dbReference>
<name>A0A6I4T7I8_9SPHN</name>
<dbReference type="GO" id="GO:0016740">
    <property type="term" value="F:transferase activity"/>
    <property type="evidence" value="ECO:0007669"/>
    <property type="project" value="UniProtKB-KW"/>
</dbReference>
<evidence type="ECO:0000313" key="5">
    <source>
        <dbReference type="Proteomes" id="UP000438476"/>
    </source>
</evidence>
<gene>
    <name evidence="4" type="ORF">GRI91_11725</name>
</gene>
<feature type="domain" description="Sulfatase N-terminal" evidence="3">
    <location>
        <begin position="58"/>
        <end position="391"/>
    </location>
</feature>
<evidence type="ECO:0000313" key="4">
    <source>
        <dbReference type="EMBL" id="MXO66429.1"/>
    </source>
</evidence>
<dbReference type="Proteomes" id="UP000438476">
    <property type="component" value="Unassembled WGS sequence"/>
</dbReference>
<dbReference type="RefSeq" id="WP_160736876.1">
    <property type="nucleotide sequence ID" value="NZ_WTYT01000005.1"/>
</dbReference>
<evidence type="ECO:0000256" key="2">
    <source>
        <dbReference type="ARBA" id="ARBA00022801"/>
    </source>
</evidence>
<dbReference type="GO" id="GO:0004065">
    <property type="term" value="F:arylsulfatase activity"/>
    <property type="evidence" value="ECO:0007669"/>
    <property type="project" value="TreeGrafter"/>
</dbReference>
<dbReference type="Pfam" id="PF00884">
    <property type="entry name" value="Sulfatase"/>
    <property type="match status" value="1"/>
</dbReference>
<dbReference type="Gene3D" id="3.40.720.10">
    <property type="entry name" value="Alkaline Phosphatase, subunit A"/>
    <property type="match status" value="1"/>
</dbReference>
<organism evidence="4 5">
    <name type="scientific">Altericroceibacterium endophyticum</name>
    <dbReference type="NCBI Taxonomy" id="1808508"/>
    <lineage>
        <taxon>Bacteria</taxon>
        <taxon>Pseudomonadati</taxon>
        <taxon>Pseudomonadota</taxon>
        <taxon>Alphaproteobacteria</taxon>
        <taxon>Sphingomonadales</taxon>
        <taxon>Erythrobacteraceae</taxon>
        <taxon>Altericroceibacterium</taxon>
    </lineage>
</organism>
<dbReference type="PANTHER" id="PTHR42693:SF53">
    <property type="entry name" value="ENDO-4-O-SULFATASE"/>
    <property type="match status" value="1"/>
</dbReference>
<keyword evidence="5" id="KW-1185">Reference proteome</keyword>
<dbReference type="EMBL" id="WTYT01000005">
    <property type="protein sequence ID" value="MXO66429.1"/>
    <property type="molecule type" value="Genomic_DNA"/>
</dbReference>
<dbReference type="InterPro" id="IPR017850">
    <property type="entry name" value="Alkaline_phosphatase_core_sf"/>
</dbReference>
<dbReference type="AlphaFoldDB" id="A0A6I4T7I8"/>
<dbReference type="OrthoDB" id="9795675at2"/>
<reference evidence="4 5" key="1">
    <citation type="submission" date="2019-12" db="EMBL/GenBank/DDBJ databases">
        <title>Genomic-based taxomic classification of the family Erythrobacteraceae.</title>
        <authorList>
            <person name="Xu L."/>
        </authorList>
    </citation>
    <scope>NUCLEOTIDE SEQUENCE [LARGE SCALE GENOMIC DNA]</scope>
    <source>
        <strain evidence="4 5">LMG 29518</strain>
    </source>
</reference>
<dbReference type="InterPro" id="IPR050738">
    <property type="entry name" value="Sulfatase"/>
</dbReference>
<comment type="similarity">
    <text evidence="1">Belongs to the sulfatase family.</text>
</comment>
<evidence type="ECO:0000259" key="3">
    <source>
        <dbReference type="Pfam" id="PF00884"/>
    </source>
</evidence>
<keyword evidence="4" id="KW-0808">Transferase</keyword>
<dbReference type="InterPro" id="IPR000917">
    <property type="entry name" value="Sulfatase_N"/>
</dbReference>
<evidence type="ECO:0000256" key="1">
    <source>
        <dbReference type="ARBA" id="ARBA00008779"/>
    </source>
</evidence>
<dbReference type="PANTHER" id="PTHR42693">
    <property type="entry name" value="ARYLSULFATASE FAMILY MEMBER"/>
    <property type="match status" value="1"/>
</dbReference>
<proteinExistence type="inferred from homology"/>
<accession>A0A6I4T7I8</accession>
<keyword evidence="2 4" id="KW-0378">Hydrolase</keyword>
<protein>
    <submittedName>
        <fullName evidence="4">Sulfatase-like hydrolase/transferase</fullName>
    </submittedName>
</protein>